<accession>A0AC60Q6X8</accession>
<keyword evidence="2" id="KW-1185">Reference proteome</keyword>
<name>A0AC60Q6X8_IXOPE</name>
<evidence type="ECO:0000313" key="2">
    <source>
        <dbReference type="Proteomes" id="UP000805193"/>
    </source>
</evidence>
<sequence>MVNYKLAEEAIDARAQSLQQLGQFLWENPELGFEEVKAHDYLAHYLESQGFHVSRHYILPTAFRAEWGGPGPVVALLCEYDALPNMGHACGHNLIAEASVAAAVGVKAALDSQGPTKHGKVVVLGTPAEETGSGKQPMIEAGALRDVDAALMAHTGSRNGLRFRSIAVSKLHVVYKGRAAHAGQVPWDGVNALDAAVSAYVNVSVLRQQMKPTARVHGVITEGGVSPNVIPEMTVLDYSVRAPTTEDVLELKPRVEACFRAAAEGSGCSVSTTVPSPMVKHLVTNEFMVQVYRKHAEELGFVFEDASSSHNEPMGASTDAGNVSHEVPLIHPSFDIDTAAMNHTPAFAEAAATKAAHQAALVAGKALARTVLDVLDDAQLLRSMKNEHNATFPDGPFSRRGRILS</sequence>
<proteinExistence type="predicted"/>
<protein>
    <submittedName>
        <fullName evidence="1">Uncharacterized protein</fullName>
    </submittedName>
</protein>
<reference evidence="1 2" key="1">
    <citation type="journal article" date="2020" name="Cell">
        <title>Large-Scale Comparative Analyses of Tick Genomes Elucidate Their Genetic Diversity and Vector Capacities.</title>
        <authorList>
            <consortium name="Tick Genome and Microbiome Consortium (TIGMIC)"/>
            <person name="Jia N."/>
            <person name="Wang J."/>
            <person name="Shi W."/>
            <person name="Du L."/>
            <person name="Sun Y."/>
            <person name="Zhan W."/>
            <person name="Jiang J.F."/>
            <person name="Wang Q."/>
            <person name="Zhang B."/>
            <person name="Ji P."/>
            <person name="Bell-Sakyi L."/>
            <person name="Cui X.M."/>
            <person name="Yuan T.T."/>
            <person name="Jiang B.G."/>
            <person name="Yang W.F."/>
            <person name="Lam T.T."/>
            <person name="Chang Q.C."/>
            <person name="Ding S.J."/>
            <person name="Wang X.J."/>
            <person name="Zhu J.G."/>
            <person name="Ruan X.D."/>
            <person name="Zhao L."/>
            <person name="Wei J.T."/>
            <person name="Ye R.Z."/>
            <person name="Que T.C."/>
            <person name="Du C.H."/>
            <person name="Zhou Y.H."/>
            <person name="Cheng J.X."/>
            <person name="Dai P.F."/>
            <person name="Guo W.B."/>
            <person name="Han X.H."/>
            <person name="Huang E.J."/>
            <person name="Li L.F."/>
            <person name="Wei W."/>
            <person name="Gao Y.C."/>
            <person name="Liu J.Z."/>
            <person name="Shao H.Z."/>
            <person name="Wang X."/>
            <person name="Wang C.C."/>
            <person name="Yang T.C."/>
            <person name="Huo Q.B."/>
            <person name="Li W."/>
            <person name="Chen H.Y."/>
            <person name="Chen S.E."/>
            <person name="Zhou L.G."/>
            <person name="Ni X.B."/>
            <person name="Tian J.H."/>
            <person name="Sheng Y."/>
            <person name="Liu T."/>
            <person name="Pan Y.S."/>
            <person name="Xia L.Y."/>
            <person name="Li J."/>
            <person name="Zhao F."/>
            <person name="Cao W.C."/>
        </authorList>
    </citation>
    <scope>NUCLEOTIDE SEQUENCE [LARGE SCALE GENOMIC DNA]</scope>
    <source>
        <strain evidence="1">Iper-2018</strain>
    </source>
</reference>
<organism evidence="1 2">
    <name type="scientific">Ixodes persulcatus</name>
    <name type="common">Taiga tick</name>
    <dbReference type="NCBI Taxonomy" id="34615"/>
    <lineage>
        <taxon>Eukaryota</taxon>
        <taxon>Metazoa</taxon>
        <taxon>Ecdysozoa</taxon>
        <taxon>Arthropoda</taxon>
        <taxon>Chelicerata</taxon>
        <taxon>Arachnida</taxon>
        <taxon>Acari</taxon>
        <taxon>Parasitiformes</taxon>
        <taxon>Ixodida</taxon>
        <taxon>Ixodoidea</taxon>
        <taxon>Ixodidae</taxon>
        <taxon>Ixodinae</taxon>
        <taxon>Ixodes</taxon>
    </lineage>
</organism>
<dbReference type="Proteomes" id="UP000805193">
    <property type="component" value="Unassembled WGS sequence"/>
</dbReference>
<gene>
    <name evidence="1" type="ORF">HPB47_023890</name>
</gene>
<comment type="caution">
    <text evidence="1">The sequence shown here is derived from an EMBL/GenBank/DDBJ whole genome shotgun (WGS) entry which is preliminary data.</text>
</comment>
<dbReference type="EMBL" id="JABSTQ010009437">
    <property type="protein sequence ID" value="KAG0429167.1"/>
    <property type="molecule type" value="Genomic_DNA"/>
</dbReference>
<evidence type="ECO:0000313" key="1">
    <source>
        <dbReference type="EMBL" id="KAG0429167.1"/>
    </source>
</evidence>